<dbReference type="AlphaFoldDB" id="A0A9Q0JDA0"/>
<dbReference type="Proteomes" id="UP001141552">
    <property type="component" value="Unassembled WGS sequence"/>
</dbReference>
<comment type="caution">
    <text evidence="5">The sequence shown here is derived from an EMBL/GenBank/DDBJ whole genome shotgun (WGS) entry which is preliminary data.</text>
</comment>
<evidence type="ECO:0000313" key="6">
    <source>
        <dbReference type="Proteomes" id="UP001141552"/>
    </source>
</evidence>
<evidence type="ECO:0000313" key="5">
    <source>
        <dbReference type="EMBL" id="KAJ4837313.1"/>
    </source>
</evidence>
<gene>
    <name evidence="5" type="ORF">Tsubulata_031453</name>
</gene>
<dbReference type="OrthoDB" id="1890565at2759"/>
<proteinExistence type="inferred from homology"/>
<keyword evidence="3" id="KW-0802">TPR repeat</keyword>
<feature type="repeat" description="TPR" evidence="3">
    <location>
        <begin position="397"/>
        <end position="430"/>
    </location>
</feature>
<dbReference type="InterPro" id="IPR011990">
    <property type="entry name" value="TPR-like_helical_dom_sf"/>
</dbReference>
<dbReference type="PROSITE" id="PS51375">
    <property type="entry name" value="PPR"/>
    <property type="match status" value="1"/>
</dbReference>
<evidence type="ECO:0000256" key="4">
    <source>
        <dbReference type="PROSITE-ProRule" id="PRU00708"/>
    </source>
</evidence>
<keyword evidence="2" id="KW-0677">Repeat</keyword>
<evidence type="ECO:0000256" key="1">
    <source>
        <dbReference type="ARBA" id="ARBA00007626"/>
    </source>
</evidence>
<dbReference type="PANTHER" id="PTHR45717">
    <property type="entry name" value="OS12G0527900 PROTEIN"/>
    <property type="match status" value="1"/>
</dbReference>
<reference evidence="5" key="1">
    <citation type="submission" date="2022-02" db="EMBL/GenBank/DDBJ databases">
        <authorList>
            <person name="Henning P.M."/>
            <person name="McCubbin A.G."/>
            <person name="Shore J.S."/>
        </authorList>
    </citation>
    <scope>NUCLEOTIDE SEQUENCE</scope>
    <source>
        <strain evidence="5">F60SS</strain>
        <tissue evidence="5">Leaves</tissue>
    </source>
</reference>
<dbReference type="Pfam" id="PF01535">
    <property type="entry name" value="PPR"/>
    <property type="match status" value="4"/>
</dbReference>
<evidence type="ECO:0000256" key="2">
    <source>
        <dbReference type="ARBA" id="ARBA00022737"/>
    </source>
</evidence>
<accession>A0A9Q0JDA0</accession>
<dbReference type="PROSITE" id="PS50005">
    <property type="entry name" value="TPR"/>
    <property type="match status" value="1"/>
</dbReference>
<name>A0A9Q0JDA0_9ROSI</name>
<dbReference type="Gene3D" id="1.25.40.10">
    <property type="entry name" value="Tetratricopeptide repeat domain"/>
    <property type="match status" value="3"/>
</dbReference>
<organism evidence="5 6">
    <name type="scientific">Turnera subulata</name>
    <dbReference type="NCBI Taxonomy" id="218843"/>
    <lineage>
        <taxon>Eukaryota</taxon>
        <taxon>Viridiplantae</taxon>
        <taxon>Streptophyta</taxon>
        <taxon>Embryophyta</taxon>
        <taxon>Tracheophyta</taxon>
        <taxon>Spermatophyta</taxon>
        <taxon>Magnoliopsida</taxon>
        <taxon>eudicotyledons</taxon>
        <taxon>Gunneridae</taxon>
        <taxon>Pentapetalae</taxon>
        <taxon>rosids</taxon>
        <taxon>fabids</taxon>
        <taxon>Malpighiales</taxon>
        <taxon>Passifloraceae</taxon>
        <taxon>Turnera</taxon>
    </lineage>
</organism>
<dbReference type="PANTHER" id="PTHR45717:SF6">
    <property type="entry name" value="PENTACOTRIPEPTIDE-REPEAT REGION OF PRORP DOMAIN-CONTAINING PROTEIN"/>
    <property type="match status" value="1"/>
</dbReference>
<dbReference type="SUPFAM" id="SSF48452">
    <property type="entry name" value="TPR-like"/>
    <property type="match status" value="1"/>
</dbReference>
<dbReference type="GO" id="GO:0005739">
    <property type="term" value="C:mitochondrion"/>
    <property type="evidence" value="ECO:0007669"/>
    <property type="project" value="TreeGrafter"/>
</dbReference>
<feature type="repeat" description="PPR" evidence="4">
    <location>
        <begin position="185"/>
        <end position="219"/>
    </location>
</feature>
<reference evidence="5" key="2">
    <citation type="journal article" date="2023" name="Plants (Basel)">
        <title>Annotation of the Turnera subulata (Passifloraceae) Draft Genome Reveals the S-Locus Evolved after the Divergence of Turneroideae from Passifloroideae in a Stepwise Manner.</title>
        <authorList>
            <person name="Henning P.M."/>
            <person name="Roalson E.H."/>
            <person name="Mir W."/>
            <person name="McCubbin A.G."/>
            <person name="Shore J.S."/>
        </authorList>
    </citation>
    <scope>NUCLEOTIDE SEQUENCE</scope>
    <source>
        <strain evidence="5">F60SS</strain>
    </source>
</reference>
<protein>
    <recommendedName>
        <fullName evidence="7">Pentacotripeptide-repeat region of PRORP domain-containing protein</fullName>
    </recommendedName>
</protein>
<keyword evidence="6" id="KW-1185">Reference proteome</keyword>
<sequence>MKQFHFMTKLSSLLHKNHETHFPVAKVVASFFSTKTLNQAPPPPSPEQFQLLYGRIKSITDPKDSVLPVLEQWVEEGRPLEKHQLQALIGRLRDLNRVDHALEVSRWMTDRRYLDLSVSDVAVRLQLIYRVHGLSQAENYFDNISEKLKRGGACGSLLSIYAREKAVHKAGALMQTMRDRGIATSSFHYNMLINLYIRAGLFDKIDILMQEMESHRIPQDRYTMCNLMAAYVAASDISSMERILNQVEQDPEISRLWEINSIAASGYIKVGMIEKALVMLRKLEDKMIKLPRKNTCFNFLLSHYASIGDKNELFRVWDARKLSGEITNRSYREMIVHLSQLDDIEGAEKIFKEWESQCSVYDFRVLDCILAAYCRKGLFEKAESTMENAAKGREPYASSWFTLAKAYVEHDKMPKAVEMLKRAISRARRRVHLYSVTMTSCLDYLEREADVEGLEEILCLLEKVHPLSREFYHRLLRTYIAAGKSVTKVLDRMKTDNLAVDEDTQKTLETKPKFHTTV</sequence>
<dbReference type="InterPro" id="IPR002885">
    <property type="entry name" value="PPR_rpt"/>
</dbReference>
<comment type="similarity">
    <text evidence="1">Belongs to the PPR family. P subfamily.</text>
</comment>
<dbReference type="EMBL" id="JAKUCV010003875">
    <property type="protein sequence ID" value="KAJ4837313.1"/>
    <property type="molecule type" value="Genomic_DNA"/>
</dbReference>
<evidence type="ECO:0000256" key="3">
    <source>
        <dbReference type="PROSITE-ProRule" id="PRU00339"/>
    </source>
</evidence>
<dbReference type="GO" id="GO:0003729">
    <property type="term" value="F:mRNA binding"/>
    <property type="evidence" value="ECO:0007669"/>
    <property type="project" value="UniProtKB-ARBA"/>
</dbReference>
<evidence type="ECO:0008006" key="7">
    <source>
        <dbReference type="Google" id="ProtNLM"/>
    </source>
</evidence>
<dbReference type="InterPro" id="IPR019734">
    <property type="entry name" value="TPR_rpt"/>
</dbReference>